<gene>
    <name evidence="2" type="ORF">RRG08_027271</name>
</gene>
<dbReference type="AlphaFoldDB" id="A0AAE0ZS32"/>
<proteinExistence type="predicted"/>
<feature type="region of interest" description="Disordered" evidence="1">
    <location>
        <begin position="171"/>
        <end position="201"/>
    </location>
</feature>
<reference evidence="2" key="1">
    <citation type="journal article" date="2023" name="G3 (Bethesda)">
        <title>A reference genome for the long-term kleptoplast-retaining sea slug Elysia crispata morphotype clarki.</title>
        <authorList>
            <person name="Eastman K.E."/>
            <person name="Pendleton A.L."/>
            <person name="Shaikh M.A."/>
            <person name="Suttiyut T."/>
            <person name="Ogas R."/>
            <person name="Tomko P."/>
            <person name="Gavelis G."/>
            <person name="Widhalm J.R."/>
            <person name="Wisecaver J.H."/>
        </authorList>
    </citation>
    <scope>NUCLEOTIDE SEQUENCE</scope>
    <source>
        <strain evidence="2">ECLA1</strain>
    </source>
</reference>
<feature type="region of interest" description="Disordered" evidence="1">
    <location>
        <begin position="93"/>
        <end position="127"/>
    </location>
</feature>
<dbReference type="EMBL" id="JAWDGP010003485">
    <property type="protein sequence ID" value="KAK3773936.1"/>
    <property type="molecule type" value="Genomic_DNA"/>
</dbReference>
<feature type="compositionally biased region" description="Polar residues" evidence="1">
    <location>
        <begin position="171"/>
        <end position="180"/>
    </location>
</feature>
<protein>
    <submittedName>
        <fullName evidence="2">Uncharacterized protein</fullName>
    </submittedName>
</protein>
<evidence type="ECO:0000313" key="3">
    <source>
        <dbReference type="Proteomes" id="UP001283361"/>
    </source>
</evidence>
<sequence>MFQAERDPSFIKLRLNAVALQACCSGPRKFGSNINFGSEQTSRQTESILNCLIITKLFGNYLSALRKELQLMREKMSQYMRDIHFSSENDVTRVGNHSTRRDRQVYTLDQRPRSTDRHAYSSSTTASKKELQQIFLGNNPQNQPALTEDTNLRRPPLAPKHRTRLFRSVFQNQSSPSIQRNGAPERAMHLEGSAFSSNEGS</sequence>
<comment type="caution">
    <text evidence="2">The sequence shown here is derived from an EMBL/GenBank/DDBJ whole genome shotgun (WGS) entry which is preliminary data.</text>
</comment>
<dbReference type="Proteomes" id="UP001283361">
    <property type="component" value="Unassembled WGS sequence"/>
</dbReference>
<evidence type="ECO:0000256" key="1">
    <source>
        <dbReference type="SAM" id="MobiDB-lite"/>
    </source>
</evidence>
<accession>A0AAE0ZS32</accession>
<organism evidence="2 3">
    <name type="scientific">Elysia crispata</name>
    <name type="common">lettuce slug</name>
    <dbReference type="NCBI Taxonomy" id="231223"/>
    <lineage>
        <taxon>Eukaryota</taxon>
        <taxon>Metazoa</taxon>
        <taxon>Spiralia</taxon>
        <taxon>Lophotrochozoa</taxon>
        <taxon>Mollusca</taxon>
        <taxon>Gastropoda</taxon>
        <taxon>Heterobranchia</taxon>
        <taxon>Euthyneura</taxon>
        <taxon>Panpulmonata</taxon>
        <taxon>Sacoglossa</taxon>
        <taxon>Placobranchoidea</taxon>
        <taxon>Plakobranchidae</taxon>
        <taxon>Elysia</taxon>
    </lineage>
</organism>
<name>A0AAE0ZS32_9GAST</name>
<keyword evidence="3" id="KW-1185">Reference proteome</keyword>
<feature type="compositionally biased region" description="Basic and acidic residues" evidence="1">
    <location>
        <begin position="99"/>
        <end position="119"/>
    </location>
</feature>
<evidence type="ECO:0000313" key="2">
    <source>
        <dbReference type="EMBL" id="KAK3773936.1"/>
    </source>
</evidence>